<gene>
    <name evidence="5" type="ORF">RFULGI_LOCUS7967</name>
</gene>
<dbReference type="Proteomes" id="UP000789396">
    <property type="component" value="Unassembled WGS sequence"/>
</dbReference>
<dbReference type="OrthoDB" id="2403251at2759"/>
<protein>
    <submittedName>
        <fullName evidence="5">5836_t:CDS:1</fullName>
    </submittedName>
</protein>
<dbReference type="AlphaFoldDB" id="A0A9N9DF72"/>
<accession>A0A9N9DF72</accession>
<dbReference type="Pfam" id="PF20147">
    <property type="entry name" value="Crinkler"/>
    <property type="match status" value="1"/>
</dbReference>
<evidence type="ECO:0000256" key="3">
    <source>
        <dbReference type="ARBA" id="ARBA00022525"/>
    </source>
</evidence>
<reference evidence="5" key="1">
    <citation type="submission" date="2021-06" db="EMBL/GenBank/DDBJ databases">
        <authorList>
            <person name="Kallberg Y."/>
            <person name="Tangrot J."/>
            <person name="Rosling A."/>
        </authorList>
    </citation>
    <scope>NUCLEOTIDE SEQUENCE</scope>
    <source>
        <strain evidence="5">IN212</strain>
    </source>
</reference>
<sequence>MSANIFLYKAEETRVFDTGHDDIRVRVKELNEDVARVILVDENESLIDTIEKAKFINKATENEIIPVKIKGQKSYLITWINSYELYVDSDKIFKFKAQRGYVQMEKKLADCLDEIKTISHFKEAIKKNKEKIFENVEPNDLRIWKVNISTRKDDDKLKILKNRPHEKIDVKQKLG</sequence>
<evidence type="ECO:0000313" key="5">
    <source>
        <dbReference type="EMBL" id="CAG8637905.1"/>
    </source>
</evidence>
<comment type="subcellular location">
    <subcellularLocation>
        <location evidence="1">Host cell</location>
    </subcellularLocation>
    <subcellularLocation>
        <location evidence="2">Secreted</location>
    </subcellularLocation>
</comment>
<evidence type="ECO:0000259" key="4">
    <source>
        <dbReference type="Pfam" id="PF20147"/>
    </source>
</evidence>
<name>A0A9N9DF72_9GLOM</name>
<dbReference type="EMBL" id="CAJVPZ010012237">
    <property type="protein sequence ID" value="CAG8637905.1"/>
    <property type="molecule type" value="Genomic_DNA"/>
</dbReference>
<dbReference type="GO" id="GO:0043657">
    <property type="term" value="C:host cell"/>
    <property type="evidence" value="ECO:0007669"/>
    <property type="project" value="UniProtKB-SubCell"/>
</dbReference>
<feature type="domain" description="Crinkler effector protein N-terminal" evidence="4">
    <location>
        <begin position="113"/>
        <end position="160"/>
    </location>
</feature>
<evidence type="ECO:0000313" key="6">
    <source>
        <dbReference type="Proteomes" id="UP000789396"/>
    </source>
</evidence>
<dbReference type="InterPro" id="IPR045379">
    <property type="entry name" value="Crinkler_N"/>
</dbReference>
<evidence type="ECO:0000256" key="2">
    <source>
        <dbReference type="ARBA" id="ARBA00004613"/>
    </source>
</evidence>
<dbReference type="GO" id="GO:0005576">
    <property type="term" value="C:extracellular region"/>
    <property type="evidence" value="ECO:0007669"/>
    <property type="project" value="UniProtKB-SubCell"/>
</dbReference>
<evidence type="ECO:0000256" key="1">
    <source>
        <dbReference type="ARBA" id="ARBA00004340"/>
    </source>
</evidence>
<organism evidence="5 6">
    <name type="scientific">Racocetra fulgida</name>
    <dbReference type="NCBI Taxonomy" id="60492"/>
    <lineage>
        <taxon>Eukaryota</taxon>
        <taxon>Fungi</taxon>
        <taxon>Fungi incertae sedis</taxon>
        <taxon>Mucoromycota</taxon>
        <taxon>Glomeromycotina</taxon>
        <taxon>Glomeromycetes</taxon>
        <taxon>Diversisporales</taxon>
        <taxon>Gigasporaceae</taxon>
        <taxon>Racocetra</taxon>
    </lineage>
</organism>
<comment type="caution">
    <text evidence="5">The sequence shown here is derived from an EMBL/GenBank/DDBJ whole genome shotgun (WGS) entry which is preliminary data.</text>
</comment>
<keyword evidence="6" id="KW-1185">Reference proteome</keyword>
<feature type="non-terminal residue" evidence="5">
    <location>
        <position position="175"/>
    </location>
</feature>
<proteinExistence type="predicted"/>
<keyword evidence="3" id="KW-0964">Secreted</keyword>